<accession>A0A272EZ13</accession>
<evidence type="ECO:0000313" key="9">
    <source>
        <dbReference type="EMBL" id="KAF7597775.1"/>
    </source>
</evidence>
<name>A0A272EZ13_9RHOO</name>
<feature type="transmembrane region" description="Helical" evidence="8">
    <location>
        <begin position="65"/>
        <end position="84"/>
    </location>
</feature>
<dbReference type="GO" id="GO:0033214">
    <property type="term" value="P:siderophore-iron import into cell"/>
    <property type="evidence" value="ECO:0007669"/>
    <property type="project" value="TreeGrafter"/>
</dbReference>
<gene>
    <name evidence="9" type="ORF">BGI27_16945</name>
    <name evidence="10" type="ORF">CGU29_00030</name>
</gene>
<comment type="subcellular location">
    <subcellularLocation>
        <location evidence="1">Cell membrane</location>
        <topology evidence="1">Multi-pass membrane protein</topology>
    </subcellularLocation>
</comment>
<dbReference type="CDD" id="cd06550">
    <property type="entry name" value="TM_ABC_iron-siderophores_like"/>
    <property type="match status" value="1"/>
</dbReference>
<keyword evidence="6 8" id="KW-1133">Transmembrane helix</keyword>
<evidence type="ECO:0000256" key="4">
    <source>
        <dbReference type="ARBA" id="ARBA00022475"/>
    </source>
</evidence>
<feature type="transmembrane region" description="Helical" evidence="8">
    <location>
        <begin position="314"/>
        <end position="334"/>
    </location>
</feature>
<keyword evidence="3" id="KW-0813">Transport</keyword>
<feature type="transmembrane region" description="Helical" evidence="8">
    <location>
        <begin position="247"/>
        <end position="272"/>
    </location>
</feature>
<feature type="transmembrane region" description="Helical" evidence="8">
    <location>
        <begin position="20"/>
        <end position="44"/>
    </location>
</feature>
<dbReference type="AlphaFoldDB" id="A0A272EZ13"/>
<sequence>MSWSGRFVPPHPFPTDDPQAPPLALALLLAALATPAALVFGLMAGSAGWGWPSHEIFWLIRVPRVLAAFGTGAALALAGALIQLVSRNPLADPHVLGVTSGASLGAVLMLAFAAGLPLAPEIGAVCGALGSMTLVFGLAWGGMNRGLSPSAAPGTVLVLLVGVMVGTVCGAGVSFTLSVANDSQLRNIVFWLLGDLNGASLWWPIWAAAGIALLLVWPRARELDWIARGDAWAWTLGVPVARRRRTAIFAACLVTGAAVATAGSIGFVGLVAPHIVRLTGLRHARLLIPFSAVFGGVFLVLADTAARTLIAPVQLPVGVISAAVGAPLFLALLLRRHA</sequence>
<dbReference type="SUPFAM" id="SSF81345">
    <property type="entry name" value="ABC transporter involved in vitamin B12 uptake, BtuC"/>
    <property type="match status" value="1"/>
</dbReference>
<dbReference type="OrthoDB" id="9782305at2"/>
<evidence type="ECO:0000256" key="1">
    <source>
        <dbReference type="ARBA" id="ARBA00004651"/>
    </source>
</evidence>
<keyword evidence="7 8" id="KW-0472">Membrane</keyword>
<keyword evidence="12" id="KW-1185">Reference proteome</keyword>
<evidence type="ECO:0000256" key="2">
    <source>
        <dbReference type="ARBA" id="ARBA00007935"/>
    </source>
</evidence>
<dbReference type="Pfam" id="PF01032">
    <property type="entry name" value="FecCD"/>
    <property type="match status" value="1"/>
</dbReference>
<evidence type="ECO:0000256" key="8">
    <source>
        <dbReference type="SAM" id="Phobius"/>
    </source>
</evidence>
<evidence type="ECO:0000256" key="6">
    <source>
        <dbReference type="ARBA" id="ARBA00022989"/>
    </source>
</evidence>
<keyword evidence="5 8" id="KW-0812">Transmembrane</keyword>
<evidence type="ECO:0000313" key="10">
    <source>
        <dbReference type="EMBL" id="PAS95276.1"/>
    </source>
</evidence>
<dbReference type="GO" id="GO:0005886">
    <property type="term" value="C:plasma membrane"/>
    <property type="evidence" value="ECO:0007669"/>
    <property type="project" value="UniProtKB-SubCell"/>
</dbReference>
<proteinExistence type="inferred from homology"/>
<feature type="transmembrane region" description="Helical" evidence="8">
    <location>
        <begin position="201"/>
        <end position="220"/>
    </location>
</feature>
<feature type="transmembrane region" description="Helical" evidence="8">
    <location>
        <begin position="284"/>
        <end position="302"/>
    </location>
</feature>
<dbReference type="Gene3D" id="1.10.3470.10">
    <property type="entry name" value="ABC transporter involved in vitamin B12 uptake, BtuC"/>
    <property type="match status" value="1"/>
</dbReference>
<protein>
    <submittedName>
        <fullName evidence="9">Iron ABC transporter permease</fullName>
    </submittedName>
</protein>
<dbReference type="InterPro" id="IPR000522">
    <property type="entry name" value="ABC_transptr_permease_BtuC"/>
</dbReference>
<reference evidence="9 12" key="1">
    <citation type="submission" date="2016-08" db="EMBL/GenBank/DDBJ databases">
        <title>Candidatus Dactylopiibacterium carminicum genome sequence.</title>
        <authorList>
            <person name="Ramirez-Puebla S.T."/>
            <person name="Ormeno-Orrillo E."/>
            <person name="Vera-Ponce De Leon A."/>
            <person name="Luis L."/>
            <person name="Sanchez-Flores A."/>
            <person name="Monica R."/>
            <person name="Martinez-Romero E."/>
        </authorList>
    </citation>
    <scope>NUCLEOTIDE SEQUENCE [LARGE SCALE GENOMIC DNA]</scope>
    <source>
        <strain evidence="9">END1</strain>
    </source>
</reference>
<feature type="transmembrane region" description="Helical" evidence="8">
    <location>
        <begin position="96"/>
        <end position="115"/>
    </location>
</feature>
<evidence type="ECO:0000256" key="3">
    <source>
        <dbReference type="ARBA" id="ARBA00022448"/>
    </source>
</evidence>
<organism evidence="10 11">
    <name type="scientific">Candidatus Dactylopiibacterium carminicum</name>
    <dbReference type="NCBI Taxonomy" id="857335"/>
    <lineage>
        <taxon>Bacteria</taxon>
        <taxon>Pseudomonadati</taxon>
        <taxon>Pseudomonadota</taxon>
        <taxon>Betaproteobacteria</taxon>
        <taxon>Rhodocyclales</taxon>
        <taxon>Rhodocyclaceae</taxon>
        <taxon>Candidatus Dactylopiibacterium</taxon>
    </lineage>
</organism>
<evidence type="ECO:0000256" key="5">
    <source>
        <dbReference type="ARBA" id="ARBA00022692"/>
    </source>
</evidence>
<feature type="transmembrane region" description="Helical" evidence="8">
    <location>
        <begin position="122"/>
        <end position="143"/>
    </location>
</feature>
<dbReference type="InterPro" id="IPR037294">
    <property type="entry name" value="ABC_BtuC-like"/>
</dbReference>
<evidence type="ECO:0000313" key="12">
    <source>
        <dbReference type="Proteomes" id="UP000623509"/>
    </source>
</evidence>
<dbReference type="PANTHER" id="PTHR30472:SF25">
    <property type="entry name" value="ABC TRANSPORTER PERMEASE PROTEIN MJ0876-RELATED"/>
    <property type="match status" value="1"/>
</dbReference>
<dbReference type="RefSeq" id="WP_095525986.1">
    <property type="nucleotide sequence ID" value="NZ_MDUX01000093.1"/>
</dbReference>
<keyword evidence="4" id="KW-1003">Cell membrane</keyword>
<dbReference type="EMBL" id="MDUX01000093">
    <property type="protein sequence ID" value="KAF7597775.1"/>
    <property type="molecule type" value="Genomic_DNA"/>
</dbReference>
<dbReference type="Proteomes" id="UP000623509">
    <property type="component" value="Unassembled WGS sequence"/>
</dbReference>
<evidence type="ECO:0000313" key="11">
    <source>
        <dbReference type="Proteomes" id="UP000216107"/>
    </source>
</evidence>
<dbReference type="EMBL" id="NMRN01000001">
    <property type="protein sequence ID" value="PAS95276.1"/>
    <property type="molecule type" value="Genomic_DNA"/>
</dbReference>
<dbReference type="PANTHER" id="PTHR30472">
    <property type="entry name" value="FERRIC ENTEROBACTIN TRANSPORT SYSTEM PERMEASE PROTEIN"/>
    <property type="match status" value="1"/>
</dbReference>
<feature type="transmembrane region" description="Helical" evidence="8">
    <location>
        <begin position="155"/>
        <end position="180"/>
    </location>
</feature>
<dbReference type="Proteomes" id="UP000216107">
    <property type="component" value="Unassembled WGS sequence"/>
</dbReference>
<comment type="caution">
    <text evidence="10">The sequence shown here is derived from an EMBL/GenBank/DDBJ whole genome shotgun (WGS) entry which is preliminary data.</text>
</comment>
<evidence type="ECO:0000256" key="7">
    <source>
        <dbReference type="ARBA" id="ARBA00023136"/>
    </source>
</evidence>
<reference evidence="10 11" key="2">
    <citation type="submission" date="2017-07" db="EMBL/GenBank/DDBJ databases">
        <title>Candidatus Dactylopiibacterium carminicum, a nitrogen-fixing symbiont of the cochineal insect Dactylopius coccus and Dactylopius opuntiae (Hemiptera: Coccoidea: Dactylopiidae).</title>
        <authorList>
            <person name="Vera A."/>
        </authorList>
    </citation>
    <scope>NUCLEOTIDE SEQUENCE [LARGE SCALE GENOMIC DNA]</scope>
    <source>
        <strain evidence="10 11">NFDCM</strain>
    </source>
</reference>
<dbReference type="GO" id="GO:0022857">
    <property type="term" value="F:transmembrane transporter activity"/>
    <property type="evidence" value="ECO:0007669"/>
    <property type="project" value="InterPro"/>
</dbReference>
<comment type="similarity">
    <text evidence="2">Belongs to the binding-protein-dependent transport system permease family. FecCD subfamily.</text>
</comment>